<comment type="caution">
    <text evidence="1">The sequence shown here is derived from an EMBL/GenBank/DDBJ whole genome shotgun (WGS) entry which is preliminary data.</text>
</comment>
<dbReference type="EMBL" id="JAFIDA010000001">
    <property type="protein sequence ID" value="MBP1326359.1"/>
    <property type="molecule type" value="Genomic_DNA"/>
</dbReference>
<proteinExistence type="predicted"/>
<protein>
    <submittedName>
        <fullName evidence="1">Uncharacterized protein</fullName>
    </submittedName>
</protein>
<dbReference type="AlphaFoldDB" id="A0A940PRS8"/>
<name>A0A940PRS8_9MICO</name>
<sequence length="74" mass="7953">MNADNKYEILVDSAGNQYRGEATVQGGKLVSLTGDTAMSASDVERLTVRSKGDAHFHATDDPAMHSYNAIACDY</sequence>
<evidence type="ECO:0000313" key="1">
    <source>
        <dbReference type="EMBL" id="MBP1326359.1"/>
    </source>
</evidence>
<keyword evidence="2" id="KW-1185">Reference proteome</keyword>
<dbReference type="Proteomes" id="UP000675163">
    <property type="component" value="Unassembled WGS sequence"/>
</dbReference>
<gene>
    <name evidence="1" type="ORF">JOF28_001591</name>
</gene>
<evidence type="ECO:0000313" key="2">
    <source>
        <dbReference type="Proteomes" id="UP000675163"/>
    </source>
</evidence>
<accession>A0A940PRS8</accession>
<organism evidence="1 2">
    <name type="scientific">Leucobacter exalbidus</name>
    <dbReference type="NCBI Taxonomy" id="662960"/>
    <lineage>
        <taxon>Bacteria</taxon>
        <taxon>Bacillati</taxon>
        <taxon>Actinomycetota</taxon>
        <taxon>Actinomycetes</taxon>
        <taxon>Micrococcales</taxon>
        <taxon>Microbacteriaceae</taxon>
        <taxon>Leucobacter</taxon>
    </lineage>
</organism>
<dbReference type="RefSeq" id="WP_209705279.1">
    <property type="nucleotide sequence ID" value="NZ_JAFIDA010000001.1"/>
</dbReference>
<reference evidence="1" key="1">
    <citation type="submission" date="2021-02" db="EMBL/GenBank/DDBJ databases">
        <title>Sequencing the genomes of 1000 actinobacteria strains.</title>
        <authorList>
            <person name="Klenk H.-P."/>
        </authorList>
    </citation>
    <scope>NUCLEOTIDE SEQUENCE</scope>
    <source>
        <strain evidence="1">DSM 22850</strain>
    </source>
</reference>